<evidence type="ECO:0000256" key="1">
    <source>
        <dbReference type="SAM" id="MobiDB-lite"/>
    </source>
</evidence>
<reference evidence="2" key="1">
    <citation type="submission" date="2023-05" db="EMBL/GenBank/DDBJ databases">
        <title>Limnohabitans sp. strain HM2-2 Genome sequencing and assembly.</title>
        <authorList>
            <person name="Jung Y."/>
        </authorList>
    </citation>
    <scope>NUCLEOTIDE SEQUENCE</scope>
    <source>
        <strain evidence="2">HM2-2</strain>
    </source>
</reference>
<keyword evidence="3" id="KW-1185">Reference proteome</keyword>
<dbReference type="Pfam" id="PF11304">
    <property type="entry name" value="DUF3106"/>
    <property type="match status" value="1"/>
</dbReference>
<name>A0ABT6X534_9BURK</name>
<evidence type="ECO:0000313" key="3">
    <source>
        <dbReference type="Proteomes" id="UP001431902"/>
    </source>
</evidence>
<comment type="caution">
    <text evidence="2">The sequence shown here is derived from an EMBL/GenBank/DDBJ whole genome shotgun (WGS) entry which is preliminary data.</text>
</comment>
<feature type="compositionally biased region" description="Polar residues" evidence="1">
    <location>
        <begin position="217"/>
        <end position="226"/>
    </location>
</feature>
<dbReference type="EMBL" id="JASGBH010000003">
    <property type="protein sequence ID" value="MDI9233225.1"/>
    <property type="molecule type" value="Genomic_DNA"/>
</dbReference>
<dbReference type="Proteomes" id="UP001431902">
    <property type="component" value="Unassembled WGS sequence"/>
</dbReference>
<sequence length="226" mass="24310">MTEIHRLSWSWAALRLAACGMLLGAWLLTATAQSPTSSAASAPVLSSASSWQQLTPQQKKALSPLASQWGQLTPQQQSKWLAISQNFSQWPASEQATMHTRMADWVALSPQQRNQARFNFNTVQSLPKEDKKAKWEAYQALSAEDKRTLAVGTPAPSKSAATISKPADAVRLVAPTTRNIDSAKDITRPAASAQPLDRKTLLPQAPKAVELPAPTGPVSNTEGSSS</sequence>
<evidence type="ECO:0000313" key="2">
    <source>
        <dbReference type="EMBL" id="MDI9233225.1"/>
    </source>
</evidence>
<dbReference type="RefSeq" id="WP_283223627.1">
    <property type="nucleotide sequence ID" value="NZ_JASGBH010000003.1"/>
</dbReference>
<gene>
    <name evidence="2" type="ORF">QLQ16_05170</name>
</gene>
<protein>
    <submittedName>
        <fullName evidence="2">DUF3106 domain-containing protein</fullName>
    </submittedName>
</protein>
<organism evidence="2 3">
    <name type="scientific">Limnohabitans lacus</name>
    <dbReference type="NCBI Taxonomy" id="3045173"/>
    <lineage>
        <taxon>Bacteria</taxon>
        <taxon>Pseudomonadati</taxon>
        <taxon>Pseudomonadota</taxon>
        <taxon>Betaproteobacteria</taxon>
        <taxon>Burkholderiales</taxon>
        <taxon>Comamonadaceae</taxon>
        <taxon>Limnohabitans</taxon>
    </lineage>
</organism>
<dbReference type="InterPro" id="IPR021455">
    <property type="entry name" value="DUF3106"/>
</dbReference>
<proteinExistence type="predicted"/>
<feature type="region of interest" description="Disordered" evidence="1">
    <location>
        <begin position="176"/>
        <end position="226"/>
    </location>
</feature>
<accession>A0ABT6X534</accession>